<organism evidence="1 2">
    <name type="scientific">Exidia glandulosa HHB12029</name>
    <dbReference type="NCBI Taxonomy" id="1314781"/>
    <lineage>
        <taxon>Eukaryota</taxon>
        <taxon>Fungi</taxon>
        <taxon>Dikarya</taxon>
        <taxon>Basidiomycota</taxon>
        <taxon>Agaricomycotina</taxon>
        <taxon>Agaricomycetes</taxon>
        <taxon>Auriculariales</taxon>
        <taxon>Exidiaceae</taxon>
        <taxon>Exidia</taxon>
    </lineage>
</organism>
<name>A0A165FMT7_EXIGL</name>
<reference evidence="1 2" key="1">
    <citation type="journal article" date="2016" name="Mol. Biol. Evol.">
        <title>Comparative Genomics of Early-Diverging Mushroom-Forming Fungi Provides Insights into the Origins of Lignocellulose Decay Capabilities.</title>
        <authorList>
            <person name="Nagy L.G."/>
            <person name="Riley R."/>
            <person name="Tritt A."/>
            <person name="Adam C."/>
            <person name="Daum C."/>
            <person name="Floudas D."/>
            <person name="Sun H."/>
            <person name="Yadav J.S."/>
            <person name="Pangilinan J."/>
            <person name="Larsson K.H."/>
            <person name="Matsuura K."/>
            <person name="Barry K."/>
            <person name="Labutti K."/>
            <person name="Kuo R."/>
            <person name="Ohm R.A."/>
            <person name="Bhattacharya S.S."/>
            <person name="Shirouzu T."/>
            <person name="Yoshinaga Y."/>
            <person name="Martin F.M."/>
            <person name="Grigoriev I.V."/>
            <person name="Hibbett D.S."/>
        </authorList>
    </citation>
    <scope>NUCLEOTIDE SEQUENCE [LARGE SCALE GENOMIC DNA]</scope>
    <source>
        <strain evidence="1 2">HHB12029</strain>
    </source>
</reference>
<keyword evidence="2" id="KW-1185">Reference proteome</keyword>
<gene>
    <name evidence="1" type="ORF">EXIGLDRAFT_149784</name>
</gene>
<accession>A0A165FMT7</accession>
<proteinExistence type="predicted"/>
<sequence>MLSAICYSRLFPFLSVPSPLRYPLRRPTSCTITWRRLRLCVSLPFRLIRRCLVVLRLHDGDQMNPSSSVHIHLILFFSRSSSLPRIVCYCIADM</sequence>
<dbReference type="InParanoid" id="A0A165FMT7"/>
<dbReference type="EMBL" id="KV426078">
    <property type="protein sequence ID" value="KZV89248.1"/>
    <property type="molecule type" value="Genomic_DNA"/>
</dbReference>
<evidence type="ECO:0000313" key="1">
    <source>
        <dbReference type="EMBL" id="KZV89248.1"/>
    </source>
</evidence>
<dbReference type="Proteomes" id="UP000077266">
    <property type="component" value="Unassembled WGS sequence"/>
</dbReference>
<dbReference type="AlphaFoldDB" id="A0A165FMT7"/>
<evidence type="ECO:0000313" key="2">
    <source>
        <dbReference type="Proteomes" id="UP000077266"/>
    </source>
</evidence>
<protein>
    <submittedName>
        <fullName evidence="1">Uncharacterized protein</fullName>
    </submittedName>
</protein>